<evidence type="ECO:0000256" key="7">
    <source>
        <dbReference type="HAMAP-Rule" id="MF_00675"/>
    </source>
</evidence>
<name>A0A939EMS3_9HYPH</name>
<reference evidence="9" key="1">
    <citation type="submission" date="2021-03" db="EMBL/GenBank/DDBJ databases">
        <title>Roseibium sp. CAU 1637 isolated from Incheon.</title>
        <authorList>
            <person name="Kim W."/>
        </authorList>
    </citation>
    <scope>NUCLEOTIDE SEQUENCE</scope>
    <source>
        <strain evidence="9">CAU 1637</strain>
    </source>
</reference>
<proteinExistence type="inferred from homology"/>
<comment type="catalytic activity">
    <reaction evidence="1 7">
        <text>D-glucuronate = D-fructuronate</text>
        <dbReference type="Rhea" id="RHEA:13049"/>
        <dbReference type="ChEBI" id="CHEBI:58720"/>
        <dbReference type="ChEBI" id="CHEBI:59863"/>
        <dbReference type="EC" id="5.3.1.12"/>
    </reaction>
</comment>
<dbReference type="SUPFAM" id="SSF51556">
    <property type="entry name" value="Metallo-dependent hydrolases"/>
    <property type="match status" value="1"/>
</dbReference>
<evidence type="ECO:0000256" key="2">
    <source>
        <dbReference type="ARBA" id="ARBA00004892"/>
    </source>
</evidence>
<sequence>MAPENLARAQQTDQSRLNPDRLFPAELATRTLARALYETVCDLPIISPHGHTDPRWYAENEAFPDPAQLFITPDHYVFRMLCSQGVSLDDLGVPRADGSRKETDGRKIWRIFAENFHLFRGTPSRMWLDHSFEHVFGWTKKISAETADESYDHIADCLTRPEFRPRALFERFNIEAIATTESALDDLKWHQQIRDSGWSGKVVTAYRPDAVIDPEFEGFAANIEQLGEISGEAATTWAGYLAAHRDRRAYFKDFGATSSDHGHPTARTENLSQSEAEALFQKALKGACSAEEADAFRGHMLTEMARMSLDDGLVLQIHPGSFRNHNGPVLTDFGRDKGFDIPTRTDYVRALKPLLDAVGMEKGLSVIAFTLDETSYARELAPLAGAYPALRLGPAWWFYDSPEGMRRFREATTETAGFYNTVGFNDDTRAFCSIPARHDVARRVDCAYLATLVITGRLDEDEAFEVAHDLAYRLAKQAYRL</sequence>
<dbReference type="Gene3D" id="3.20.20.140">
    <property type="entry name" value="Metal-dependent hydrolases"/>
    <property type="match status" value="1"/>
</dbReference>
<dbReference type="RefSeq" id="WP_206938063.1">
    <property type="nucleotide sequence ID" value="NZ_JAFLNF010000001.1"/>
</dbReference>
<dbReference type="GO" id="GO:0008880">
    <property type="term" value="F:glucuronate isomerase activity"/>
    <property type="evidence" value="ECO:0007669"/>
    <property type="project" value="UniProtKB-UniRule"/>
</dbReference>
<dbReference type="GO" id="GO:0019698">
    <property type="term" value="P:D-galacturonate catabolic process"/>
    <property type="evidence" value="ECO:0007669"/>
    <property type="project" value="TreeGrafter"/>
</dbReference>
<dbReference type="NCBIfam" id="NF002794">
    <property type="entry name" value="PRK02925.1"/>
    <property type="match status" value="1"/>
</dbReference>
<protein>
    <recommendedName>
        <fullName evidence="5 7">Uronate isomerase</fullName>
        <ecNumber evidence="4 7">5.3.1.12</ecNumber>
    </recommendedName>
    <alternativeName>
        <fullName evidence="7">Glucuronate isomerase</fullName>
    </alternativeName>
    <alternativeName>
        <fullName evidence="7">Uronic isomerase</fullName>
    </alternativeName>
</protein>
<evidence type="ECO:0000256" key="1">
    <source>
        <dbReference type="ARBA" id="ARBA00001165"/>
    </source>
</evidence>
<dbReference type="EC" id="5.3.1.12" evidence="4 7"/>
<dbReference type="PANTHER" id="PTHR30068">
    <property type="entry name" value="URONATE ISOMERASE"/>
    <property type="match status" value="1"/>
</dbReference>
<evidence type="ECO:0000256" key="5">
    <source>
        <dbReference type="ARBA" id="ARBA00020555"/>
    </source>
</evidence>
<comment type="caution">
    <text evidence="9">The sequence shown here is derived from an EMBL/GenBank/DDBJ whole genome shotgun (WGS) entry which is preliminary data.</text>
</comment>
<dbReference type="AlphaFoldDB" id="A0A939EMS3"/>
<evidence type="ECO:0000256" key="8">
    <source>
        <dbReference type="SAM" id="MobiDB-lite"/>
    </source>
</evidence>
<evidence type="ECO:0000313" key="9">
    <source>
        <dbReference type="EMBL" id="MBO0344163.1"/>
    </source>
</evidence>
<dbReference type="GO" id="GO:0042840">
    <property type="term" value="P:D-glucuronate catabolic process"/>
    <property type="evidence" value="ECO:0007669"/>
    <property type="project" value="TreeGrafter"/>
</dbReference>
<gene>
    <name evidence="7 9" type="primary">uxaC</name>
    <name evidence="9" type="ORF">J0X15_02925</name>
</gene>
<dbReference type="InterPro" id="IPR032466">
    <property type="entry name" value="Metal_Hydrolase"/>
</dbReference>
<evidence type="ECO:0000256" key="3">
    <source>
        <dbReference type="ARBA" id="ARBA00008397"/>
    </source>
</evidence>
<comment type="catalytic activity">
    <reaction evidence="7">
        <text>aldehydo-D-galacturonate = keto-D-tagaturonate</text>
        <dbReference type="Rhea" id="RHEA:27702"/>
        <dbReference type="ChEBI" id="CHEBI:12952"/>
        <dbReference type="ChEBI" id="CHEBI:17886"/>
    </reaction>
</comment>
<dbReference type="HAMAP" id="MF_00675">
    <property type="entry name" value="UxaC"/>
    <property type="match status" value="1"/>
</dbReference>
<dbReference type="InterPro" id="IPR003766">
    <property type="entry name" value="Uronate_isomerase"/>
</dbReference>
<dbReference type="Gene3D" id="1.10.2020.10">
    <property type="entry name" value="uronate isomerase, domain 2, chain A"/>
    <property type="match status" value="1"/>
</dbReference>
<keyword evidence="6 7" id="KW-0413">Isomerase</keyword>
<dbReference type="PANTHER" id="PTHR30068:SF4">
    <property type="entry name" value="URONATE ISOMERASE"/>
    <property type="match status" value="1"/>
</dbReference>
<keyword evidence="10" id="KW-1185">Reference proteome</keyword>
<dbReference type="Proteomes" id="UP000664779">
    <property type="component" value="Unassembled WGS sequence"/>
</dbReference>
<feature type="region of interest" description="Disordered" evidence="8">
    <location>
        <begin position="1"/>
        <end position="20"/>
    </location>
</feature>
<feature type="compositionally biased region" description="Polar residues" evidence="8">
    <location>
        <begin position="8"/>
        <end position="17"/>
    </location>
</feature>
<dbReference type="EMBL" id="JAFLNF010000001">
    <property type="protein sequence ID" value="MBO0344163.1"/>
    <property type="molecule type" value="Genomic_DNA"/>
</dbReference>
<comment type="pathway">
    <text evidence="2 7">Carbohydrate metabolism; pentose and glucuronate interconversion.</text>
</comment>
<comment type="similarity">
    <text evidence="3 7">Belongs to the metallo-dependent hydrolases superfamily. Uronate isomerase family.</text>
</comment>
<dbReference type="Pfam" id="PF02614">
    <property type="entry name" value="UxaC"/>
    <property type="match status" value="1"/>
</dbReference>
<evidence type="ECO:0000313" key="10">
    <source>
        <dbReference type="Proteomes" id="UP000664779"/>
    </source>
</evidence>
<organism evidence="9 10">
    <name type="scientific">Roseibium limicola</name>
    <dbReference type="NCBI Taxonomy" id="2816037"/>
    <lineage>
        <taxon>Bacteria</taxon>
        <taxon>Pseudomonadati</taxon>
        <taxon>Pseudomonadota</taxon>
        <taxon>Alphaproteobacteria</taxon>
        <taxon>Hyphomicrobiales</taxon>
        <taxon>Stappiaceae</taxon>
        <taxon>Roseibium</taxon>
    </lineage>
</organism>
<evidence type="ECO:0000256" key="6">
    <source>
        <dbReference type="ARBA" id="ARBA00023235"/>
    </source>
</evidence>
<evidence type="ECO:0000256" key="4">
    <source>
        <dbReference type="ARBA" id="ARBA00012546"/>
    </source>
</evidence>
<accession>A0A939EMS3</accession>